<gene>
    <name evidence="2" type="ORF">JCGZ_12682</name>
</gene>
<accession>A0A067KR87</accession>
<dbReference type="Proteomes" id="UP000027138">
    <property type="component" value="Unassembled WGS sequence"/>
</dbReference>
<dbReference type="AlphaFoldDB" id="A0A067KR87"/>
<sequence>MVHLLHLSRSNNATQSKGHLPCLNKTQQSNNCQVSRGFTAKPVLGSTSGLLS</sequence>
<evidence type="ECO:0000313" key="3">
    <source>
        <dbReference type="Proteomes" id="UP000027138"/>
    </source>
</evidence>
<reference evidence="2 3" key="1">
    <citation type="journal article" date="2014" name="PLoS ONE">
        <title>Global Analysis of Gene Expression Profiles in Physic Nut (Jatropha curcas L.) Seedlings Exposed to Salt Stress.</title>
        <authorList>
            <person name="Zhang L."/>
            <person name="Zhang C."/>
            <person name="Wu P."/>
            <person name="Chen Y."/>
            <person name="Li M."/>
            <person name="Jiang H."/>
            <person name="Wu G."/>
        </authorList>
    </citation>
    <scope>NUCLEOTIDE SEQUENCE [LARGE SCALE GENOMIC DNA]</scope>
    <source>
        <strain evidence="3">cv. GZQX0401</strain>
        <tissue evidence="2">Young leaves</tissue>
    </source>
</reference>
<keyword evidence="3" id="KW-1185">Reference proteome</keyword>
<name>A0A067KR87_JATCU</name>
<feature type="compositionally biased region" description="Polar residues" evidence="1">
    <location>
        <begin position="8"/>
        <end position="17"/>
    </location>
</feature>
<evidence type="ECO:0000256" key="1">
    <source>
        <dbReference type="SAM" id="MobiDB-lite"/>
    </source>
</evidence>
<organism evidence="2 3">
    <name type="scientific">Jatropha curcas</name>
    <name type="common">Barbados nut</name>
    <dbReference type="NCBI Taxonomy" id="180498"/>
    <lineage>
        <taxon>Eukaryota</taxon>
        <taxon>Viridiplantae</taxon>
        <taxon>Streptophyta</taxon>
        <taxon>Embryophyta</taxon>
        <taxon>Tracheophyta</taxon>
        <taxon>Spermatophyta</taxon>
        <taxon>Magnoliopsida</taxon>
        <taxon>eudicotyledons</taxon>
        <taxon>Gunneridae</taxon>
        <taxon>Pentapetalae</taxon>
        <taxon>rosids</taxon>
        <taxon>fabids</taxon>
        <taxon>Malpighiales</taxon>
        <taxon>Euphorbiaceae</taxon>
        <taxon>Crotonoideae</taxon>
        <taxon>Jatropheae</taxon>
        <taxon>Jatropha</taxon>
    </lineage>
</organism>
<protein>
    <submittedName>
        <fullName evidence="2">Uncharacterized protein</fullName>
    </submittedName>
</protein>
<evidence type="ECO:0000313" key="2">
    <source>
        <dbReference type="EMBL" id="KDP34334.1"/>
    </source>
</evidence>
<dbReference type="EMBL" id="KK914535">
    <property type="protein sequence ID" value="KDP34334.1"/>
    <property type="molecule type" value="Genomic_DNA"/>
</dbReference>
<feature type="region of interest" description="Disordered" evidence="1">
    <location>
        <begin position="1"/>
        <end position="22"/>
    </location>
</feature>
<proteinExistence type="predicted"/>